<dbReference type="Proteomes" id="UP000789570">
    <property type="component" value="Unassembled WGS sequence"/>
</dbReference>
<dbReference type="PROSITE" id="PS50011">
    <property type="entry name" value="PROTEIN_KINASE_DOM"/>
    <property type="match status" value="1"/>
</dbReference>
<reference evidence="4" key="1">
    <citation type="submission" date="2021-06" db="EMBL/GenBank/DDBJ databases">
        <authorList>
            <person name="Kallberg Y."/>
            <person name="Tangrot J."/>
            <person name="Rosling A."/>
        </authorList>
    </citation>
    <scope>NUCLEOTIDE SEQUENCE</scope>
    <source>
        <strain evidence="4">UK204</strain>
    </source>
</reference>
<dbReference type="Gene3D" id="1.25.40.10">
    <property type="entry name" value="Tetratricopeptide repeat domain"/>
    <property type="match status" value="1"/>
</dbReference>
<keyword evidence="5" id="KW-1185">Reference proteome</keyword>
<gene>
    <name evidence="4" type="ORF">FCALED_LOCUS548</name>
</gene>
<dbReference type="InterPro" id="IPR006597">
    <property type="entry name" value="Sel1-like"/>
</dbReference>
<dbReference type="Gene3D" id="1.20.930.20">
    <property type="entry name" value="Adaptor protein Cbl, N-terminal domain"/>
    <property type="match status" value="1"/>
</dbReference>
<evidence type="ECO:0000256" key="2">
    <source>
        <dbReference type="SAM" id="MobiDB-lite"/>
    </source>
</evidence>
<dbReference type="Pfam" id="PF08238">
    <property type="entry name" value="Sel1"/>
    <property type="match status" value="3"/>
</dbReference>
<dbReference type="InterPro" id="IPR036537">
    <property type="entry name" value="Adaptor_Cbl_N_dom_sf"/>
</dbReference>
<evidence type="ECO:0000259" key="3">
    <source>
        <dbReference type="PROSITE" id="PS50011"/>
    </source>
</evidence>
<protein>
    <submittedName>
        <fullName evidence="4">14353_t:CDS:1</fullName>
    </submittedName>
</protein>
<dbReference type="InterPro" id="IPR000719">
    <property type="entry name" value="Prot_kinase_dom"/>
</dbReference>
<dbReference type="InterPro" id="IPR050767">
    <property type="entry name" value="Sel1_AlgK"/>
</dbReference>
<dbReference type="SMART" id="SM00671">
    <property type="entry name" value="SEL1"/>
    <property type="match status" value="3"/>
</dbReference>
<dbReference type="GO" id="GO:0005524">
    <property type="term" value="F:ATP binding"/>
    <property type="evidence" value="ECO:0007669"/>
    <property type="project" value="InterPro"/>
</dbReference>
<sequence length="724" mass="84316">MSNILKNFRKRQSIYDDQSTNAEREPKVPRINIHRTDDLIMDDANSTPSLSPYHSSCPSPSNPVINYNDQYNTWNPQYYNSLQYYQHLQYNNQSEMNPFFPANYMISQDDNGVSGALNRMTIEETNEAASEIFVAGTVATLKGTCSIAHNFETFMPFVATFIKLGEEIINLYDKAKHNKELCGLLLQRCNGAMAAVRDLDMRKTENAEFFSKQENLEMFKKFIRCMEKIKKFILRVSKLHKLIKYFWACSIEQDFTDLVAEFDGYMRNLNFSFIVQSRDELGIIKSHVKQIKELLYNVYGVNDRNYIEYLRNMHSITEKNIEFQKQDKYNMNMNSSEVITRVERNEPLLYYKNYEKINYTRSKRIEKRISLADCTEVSFKEFSNTNAAVPSETNNEQAHTNFGLSKKFSDITRNISHNLENIRYMAPEKLLLDNEENNSDVKKKSVSYDAKCEVYSVGALLWEIAELKKPHSDLDKSELLGSIRKRVRERIIEPFSDDVPPMENLPTWRPNISDICRDFYKLNENYSEIFFQYNNGFENPEDHKSYNNRNEKSSSPVTINILSVNDAIREHKSNDGNRKIAWDSFKYHSSTNIEAKYWLGYYYYHHGEDIPELKQINTKERINMAVNIFKETADKGNPSAQLRYGICLWKGEGIAANSLEASRYLKNAANSGNSTAMYIIGKAYWNGGNGIKQDREQGARYLREAVRHDHPKASEMCTKYNIMI</sequence>
<feature type="region of interest" description="Disordered" evidence="2">
    <location>
        <begin position="1"/>
        <end position="26"/>
    </location>
</feature>
<dbReference type="EMBL" id="CAJVPQ010000054">
    <property type="protein sequence ID" value="CAG8441222.1"/>
    <property type="molecule type" value="Genomic_DNA"/>
</dbReference>
<comment type="caution">
    <text evidence="4">The sequence shown here is derived from an EMBL/GenBank/DDBJ whole genome shotgun (WGS) entry which is preliminary data.</text>
</comment>
<comment type="similarity">
    <text evidence="1">Belongs to the sel-1 family.</text>
</comment>
<dbReference type="PANTHER" id="PTHR11102:SF160">
    <property type="entry name" value="ERAD-ASSOCIATED E3 UBIQUITIN-PROTEIN LIGASE COMPONENT HRD3"/>
    <property type="match status" value="1"/>
</dbReference>
<dbReference type="AlphaFoldDB" id="A0A9N8V933"/>
<dbReference type="CDD" id="cd21037">
    <property type="entry name" value="MLKL_NTD"/>
    <property type="match status" value="1"/>
</dbReference>
<dbReference type="GO" id="GO:0004672">
    <property type="term" value="F:protein kinase activity"/>
    <property type="evidence" value="ECO:0007669"/>
    <property type="project" value="InterPro"/>
</dbReference>
<accession>A0A9N8V933</accession>
<dbReference type="InterPro" id="IPR011009">
    <property type="entry name" value="Kinase-like_dom_sf"/>
</dbReference>
<evidence type="ECO:0000256" key="1">
    <source>
        <dbReference type="ARBA" id="ARBA00038101"/>
    </source>
</evidence>
<feature type="domain" description="Protein kinase" evidence="3">
    <location>
        <begin position="158"/>
        <end position="531"/>
    </location>
</feature>
<dbReference type="PANTHER" id="PTHR11102">
    <property type="entry name" value="SEL-1-LIKE PROTEIN"/>
    <property type="match status" value="1"/>
</dbReference>
<dbReference type="SUPFAM" id="SSF56112">
    <property type="entry name" value="Protein kinase-like (PK-like)"/>
    <property type="match status" value="1"/>
</dbReference>
<name>A0A9N8V933_9GLOM</name>
<dbReference type="SUPFAM" id="SSF81901">
    <property type="entry name" value="HCP-like"/>
    <property type="match status" value="1"/>
</dbReference>
<proteinExistence type="inferred from homology"/>
<evidence type="ECO:0000313" key="4">
    <source>
        <dbReference type="EMBL" id="CAG8441222.1"/>
    </source>
</evidence>
<organism evidence="4 5">
    <name type="scientific">Funneliformis caledonium</name>
    <dbReference type="NCBI Taxonomy" id="1117310"/>
    <lineage>
        <taxon>Eukaryota</taxon>
        <taxon>Fungi</taxon>
        <taxon>Fungi incertae sedis</taxon>
        <taxon>Mucoromycota</taxon>
        <taxon>Glomeromycotina</taxon>
        <taxon>Glomeromycetes</taxon>
        <taxon>Glomerales</taxon>
        <taxon>Glomeraceae</taxon>
        <taxon>Funneliformis</taxon>
    </lineage>
</organism>
<dbReference type="Gene3D" id="1.10.510.10">
    <property type="entry name" value="Transferase(Phosphotransferase) domain 1"/>
    <property type="match status" value="1"/>
</dbReference>
<dbReference type="GO" id="GO:0007166">
    <property type="term" value="P:cell surface receptor signaling pathway"/>
    <property type="evidence" value="ECO:0007669"/>
    <property type="project" value="InterPro"/>
</dbReference>
<dbReference type="InterPro" id="IPR011990">
    <property type="entry name" value="TPR-like_helical_dom_sf"/>
</dbReference>
<dbReference type="InterPro" id="IPR059179">
    <property type="entry name" value="MLKL-like_MCAfunc"/>
</dbReference>
<dbReference type="OrthoDB" id="2384430at2759"/>
<evidence type="ECO:0000313" key="5">
    <source>
        <dbReference type="Proteomes" id="UP000789570"/>
    </source>
</evidence>